<organism evidence="3 4">
    <name type="scientific">Koribacter versatilis (strain Ellin345)</name>
    <dbReference type="NCBI Taxonomy" id="204669"/>
    <lineage>
        <taxon>Bacteria</taxon>
        <taxon>Pseudomonadati</taxon>
        <taxon>Acidobacteriota</taxon>
        <taxon>Terriglobia</taxon>
        <taxon>Terriglobales</taxon>
        <taxon>Candidatus Korobacteraceae</taxon>
        <taxon>Candidatus Korobacter</taxon>
    </lineage>
</organism>
<dbReference type="RefSeq" id="WP_011524093.1">
    <property type="nucleotide sequence ID" value="NC_008009.1"/>
</dbReference>
<dbReference type="eggNOG" id="COG0665">
    <property type="taxonomic scope" value="Bacteria"/>
</dbReference>
<evidence type="ECO:0000256" key="1">
    <source>
        <dbReference type="ARBA" id="ARBA00023002"/>
    </source>
</evidence>
<dbReference type="KEGG" id="aba:Acid345_3293"/>
<protein>
    <submittedName>
        <fullName evidence="3">FAD dependent oxidoreductase</fullName>
    </submittedName>
</protein>
<dbReference type="EMBL" id="CP000360">
    <property type="protein sequence ID" value="ABF42294.1"/>
    <property type="molecule type" value="Genomic_DNA"/>
</dbReference>
<keyword evidence="1" id="KW-0560">Oxidoreductase</keyword>
<dbReference type="EnsemblBacteria" id="ABF42294">
    <property type="protein sequence ID" value="ABF42294"/>
    <property type="gene ID" value="Acid345_3293"/>
</dbReference>
<dbReference type="Proteomes" id="UP000002432">
    <property type="component" value="Chromosome"/>
</dbReference>
<dbReference type="PANTHER" id="PTHR13847">
    <property type="entry name" value="SARCOSINE DEHYDROGENASE-RELATED"/>
    <property type="match status" value="1"/>
</dbReference>
<accession>Q1ILF6</accession>
<feature type="domain" description="FAD dependent oxidoreductase" evidence="2">
    <location>
        <begin position="6"/>
        <end position="354"/>
    </location>
</feature>
<dbReference type="Pfam" id="PF01266">
    <property type="entry name" value="DAO"/>
    <property type="match status" value="1"/>
</dbReference>
<dbReference type="SUPFAM" id="SSF51905">
    <property type="entry name" value="FAD/NAD(P)-binding domain"/>
    <property type="match status" value="1"/>
</dbReference>
<dbReference type="HOGENOM" id="CLU_007884_4_1_0"/>
<keyword evidence="4" id="KW-1185">Reference proteome</keyword>
<proteinExistence type="predicted"/>
<name>Q1ILF6_KORVE</name>
<dbReference type="AlphaFoldDB" id="Q1ILF6"/>
<dbReference type="STRING" id="204669.Acid345_3293"/>
<dbReference type="OrthoDB" id="9794226at2"/>
<evidence type="ECO:0000313" key="3">
    <source>
        <dbReference type="EMBL" id="ABF42294.1"/>
    </source>
</evidence>
<dbReference type="Gene3D" id="3.50.50.60">
    <property type="entry name" value="FAD/NAD(P)-binding domain"/>
    <property type="match status" value="1"/>
</dbReference>
<reference evidence="3 4" key="1">
    <citation type="journal article" date="2009" name="Appl. Environ. Microbiol.">
        <title>Three genomes from the phylum Acidobacteria provide insight into the lifestyles of these microorganisms in soils.</title>
        <authorList>
            <person name="Ward N.L."/>
            <person name="Challacombe J.F."/>
            <person name="Janssen P.H."/>
            <person name="Henrissat B."/>
            <person name="Coutinho P.M."/>
            <person name="Wu M."/>
            <person name="Xie G."/>
            <person name="Haft D.H."/>
            <person name="Sait M."/>
            <person name="Badger J."/>
            <person name="Barabote R.D."/>
            <person name="Bradley B."/>
            <person name="Brettin T.S."/>
            <person name="Brinkac L.M."/>
            <person name="Bruce D."/>
            <person name="Creasy T."/>
            <person name="Daugherty S.C."/>
            <person name="Davidsen T.M."/>
            <person name="DeBoy R.T."/>
            <person name="Detter J.C."/>
            <person name="Dodson R.J."/>
            <person name="Durkin A.S."/>
            <person name="Ganapathy A."/>
            <person name="Gwinn-Giglio M."/>
            <person name="Han C.S."/>
            <person name="Khouri H."/>
            <person name="Kiss H."/>
            <person name="Kothari S.P."/>
            <person name="Madupu R."/>
            <person name="Nelson K.E."/>
            <person name="Nelson W.C."/>
            <person name="Paulsen I."/>
            <person name="Penn K."/>
            <person name="Ren Q."/>
            <person name="Rosovitz M.J."/>
            <person name="Selengut J.D."/>
            <person name="Shrivastava S."/>
            <person name="Sullivan S.A."/>
            <person name="Tapia R."/>
            <person name="Thompson L.S."/>
            <person name="Watkins K.L."/>
            <person name="Yang Q."/>
            <person name="Yu C."/>
            <person name="Zafar N."/>
            <person name="Zhou L."/>
            <person name="Kuske C.R."/>
        </authorList>
    </citation>
    <scope>NUCLEOTIDE SEQUENCE [LARGE SCALE GENOMIC DNA]</scope>
    <source>
        <strain evidence="3 4">Ellin345</strain>
    </source>
</reference>
<dbReference type="GO" id="GO:0005737">
    <property type="term" value="C:cytoplasm"/>
    <property type="evidence" value="ECO:0007669"/>
    <property type="project" value="TreeGrafter"/>
</dbReference>
<dbReference type="Gene3D" id="3.30.9.10">
    <property type="entry name" value="D-Amino Acid Oxidase, subunit A, domain 2"/>
    <property type="match status" value="1"/>
</dbReference>
<dbReference type="InterPro" id="IPR006076">
    <property type="entry name" value="FAD-dep_OxRdtase"/>
</dbReference>
<evidence type="ECO:0000313" key="4">
    <source>
        <dbReference type="Proteomes" id="UP000002432"/>
    </source>
</evidence>
<sequence>METAEIVIIGGGIVGSSIAWHLTEAGVTDVVVLERETQQGKGSTGKSMGGVRAQFSTDVNIRMSLYSIPFYAEFDERLGNPAGYRPQGYLFLATKPAHLDYLKANQEKQIALGLKTARMVSGDEIASEYPLLRTDDVLGGAFCSTDGFVDPYSAMCGFSASACDRGVRVWKHAEVIAIHRDANGVCEIETTRGSIATRKAVNAAGAWAASVAKLCNLDLPVEPLRRMLLPTEPFADYPHRAPMTIDMSNGFHFRPESLGFLLAWADPQETRSFDTNFDPTFVEKVLTLAADRVPCFENLAINPKRGWAGLYEMTPDHHPILGEAPGVPGFYLANGFSGHGVMHAPATGKILSDLLLNGRTELIDAELLSLSRFAEDRMIHETAVL</sequence>
<dbReference type="InterPro" id="IPR036188">
    <property type="entry name" value="FAD/NAD-bd_sf"/>
</dbReference>
<dbReference type="PANTHER" id="PTHR13847:SF287">
    <property type="entry name" value="FAD-DEPENDENT OXIDOREDUCTASE DOMAIN-CONTAINING PROTEIN 1"/>
    <property type="match status" value="1"/>
</dbReference>
<evidence type="ECO:0000259" key="2">
    <source>
        <dbReference type="Pfam" id="PF01266"/>
    </source>
</evidence>
<gene>
    <name evidence="3" type="ordered locus">Acid345_3293</name>
</gene>
<dbReference type="GO" id="GO:0016491">
    <property type="term" value="F:oxidoreductase activity"/>
    <property type="evidence" value="ECO:0007669"/>
    <property type="project" value="UniProtKB-KW"/>
</dbReference>